<dbReference type="EMBL" id="PIUM01000026">
    <property type="protein sequence ID" value="PKU22822.1"/>
    <property type="molecule type" value="Genomic_DNA"/>
</dbReference>
<name>A0A2N3PR12_9PROT</name>
<reference evidence="5" key="1">
    <citation type="submission" date="2017-12" db="EMBL/GenBank/DDBJ databases">
        <title>Draft genome sequence of Telmatospirillum siberiense 26-4b1T, an acidotolerant peatland alphaproteobacterium potentially involved in sulfur cycling.</title>
        <authorList>
            <person name="Hausmann B."/>
            <person name="Pjevac P."/>
            <person name="Schreck K."/>
            <person name="Herbold C.W."/>
            <person name="Daims H."/>
            <person name="Wagner M."/>
            <person name="Pester M."/>
            <person name="Loy A."/>
        </authorList>
    </citation>
    <scope>NUCLEOTIDE SEQUENCE [LARGE SCALE GENOMIC DNA]</scope>
    <source>
        <strain evidence="5">26-4b1</strain>
    </source>
</reference>
<keyword evidence="5" id="KW-1185">Reference proteome</keyword>
<dbReference type="SUPFAM" id="SSF101082">
    <property type="entry name" value="Typo IV secretion system protein TraC"/>
    <property type="match status" value="1"/>
</dbReference>
<accession>A0A2N3PR12</accession>
<evidence type="ECO:0000256" key="1">
    <source>
        <dbReference type="SAM" id="Coils"/>
    </source>
</evidence>
<feature type="region of interest" description="Disordered" evidence="2">
    <location>
        <begin position="254"/>
        <end position="273"/>
    </location>
</feature>
<proteinExistence type="predicted"/>
<feature type="coiled-coil region" evidence="1">
    <location>
        <begin position="34"/>
        <end position="61"/>
    </location>
</feature>
<dbReference type="Proteomes" id="UP000233293">
    <property type="component" value="Unassembled WGS sequence"/>
</dbReference>
<keyword evidence="1" id="KW-0175">Coiled coil</keyword>
<evidence type="ECO:0000256" key="2">
    <source>
        <dbReference type="SAM" id="MobiDB-lite"/>
    </source>
</evidence>
<feature type="signal peptide" evidence="3">
    <location>
        <begin position="1"/>
        <end position="23"/>
    </location>
</feature>
<protein>
    <recommendedName>
        <fullName evidence="6">Conjugal transfer protein TrbJ</fullName>
    </recommendedName>
</protein>
<feature type="chain" id="PRO_5014742668" description="Conjugal transfer protein TrbJ" evidence="3">
    <location>
        <begin position="24"/>
        <end position="273"/>
    </location>
</feature>
<dbReference type="AlphaFoldDB" id="A0A2N3PR12"/>
<feature type="compositionally biased region" description="Low complexity" evidence="2">
    <location>
        <begin position="259"/>
        <end position="273"/>
    </location>
</feature>
<evidence type="ECO:0000313" key="4">
    <source>
        <dbReference type="EMBL" id="PKU22822.1"/>
    </source>
</evidence>
<gene>
    <name evidence="4" type="ORF">CWS72_19390</name>
</gene>
<evidence type="ECO:0000256" key="3">
    <source>
        <dbReference type="SAM" id="SignalP"/>
    </source>
</evidence>
<keyword evidence="3" id="KW-0732">Signal</keyword>
<organism evidence="4 5">
    <name type="scientific">Telmatospirillum siberiense</name>
    <dbReference type="NCBI Taxonomy" id="382514"/>
    <lineage>
        <taxon>Bacteria</taxon>
        <taxon>Pseudomonadati</taxon>
        <taxon>Pseudomonadota</taxon>
        <taxon>Alphaproteobacteria</taxon>
        <taxon>Rhodospirillales</taxon>
        <taxon>Rhodospirillaceae</taxon>
        <taxon>Telmatospirillum</taxon>
    </lineage>
</organism>
<sequence length="273" mass="28345">MGKAAFRWLIAGLLTLTPRMAGAQGYPVIDSAAVAEAVDNLNAATQQVRELNDMLSQVQSIVQTVGKQGVPTLLFQEALSQSGISQYGPPVKDLLDSAQTTWGTVQAGYAAGQQAATSFKSVLAEADKLKGLGNSLAAKPDFSSFTSTQNWVSKELTVAKDANLTTVNLVRKARTMLAGEAAANAYAIALNTRQQVATMADRAQKLAQQASGANDLRGDMAANTAVMLAMHDEMAQVQALLAAILEVQSSGRLADVDPTSSAGAASATTASSK</sequence>
<evidence type="ECO:0008006" key="6">
    <source>
        <dbReference type="Google" id="ProtNLM"/>
    </source>
</evidence>
<evidence type="ECO:0000313" key="5">
    <source>
        <dbReference type="Proteomes" id="UP000233293"/>
    </source>
</evidence>
<comment type="caution">
    <text evidence="4">The sequence shown here is derived from an EMBL/GenBank/DDBJ whole genome shotgun (WGS) entry which is preliminary data.</text>
</comment>